<dbReference type="AlphaFoldDB" id="A0A563VZ10"/>
<evidence type="ECO:0000313" key="2">
    <source>
        <dbReference type="Proteomes" id="UP000320055"/>
    </source>
</evidence>
<dbReference type="Proteomes" id="UP000320055">
    <property type="component" value="Unassembled WGS sequence"/>
</dbReference>
<evidence type="ECO:0000313" key="1">
    <source>
        <dbReference type="EMBL" id="VEP16660.1"/>
    </source>
</evidence>
<dbReference type="EMBL" id="CAACVJ010000423">
    <property type="protein sequence ID" value="VEP16660.1"/>
    <property type="molecule type" value="Genomic_DNA"/>
</dbReference>
<organism evidence="1 2">
    <name type="scientific">Hyella patelloides LEGE 07179</name>
    <dbReference type="NCBI Taxonomy" id="945734"/>
    <lineage>
        <taxon>Bacteria</taxon>
        <taxon>Bacillati</taxon>
        <taxon>Cyanobacteriota</taxon>
        <taxon>Cyanophyceae</taxon>
        <taxon>Pleurocapsales</taxon>
        <taxon>Hyellaceae</taxon>
        <taxon>Hyella</taxon>
    </lineage>
</organism>
<accession>A0A563VZ10</accession>
<proteinExistence type="predicted"/>
<protein>
    <submittedName>
        <fullName evidence="1">Uncharacterized protein</fullName>
    </submittedName>
</protein>
<sequence length="70" mass="8222">MLLKRSLLNQAELLSCKMYKVFNNKQIIEITESGKKLLLKEQGFNMWLLICNGNPQMLLETKEAYLFLKN</sequence>
<name>A0A563VZ10_9CYAN</name>
<gene>
    <name evidence="1" type="ORF">H1P_480021</name>
</gene>
<keyword evidence="2" id="KW-1185">Reference proteome</keyword>
<reference evidence="1 2" key="1">
    <citation type="submission" date="2019-01" db="EMBL/GenBank/DDBJ databases">
        <authorList>
            <person name="Brito A."/>
        </authorList>
    </citation>
    <scope>NUCLEOTIDE SEQUENCE [LARGE SCALE GENOMIC DNA]</scope>
    <source>
        <strain evidence="1">1</strain>
    </source>
</reference>